<name>A0A8H7XZL7_PSICU</name>
<proteinExistence type="predicted"/>
<dbReference type="AlphaFoldDB" id="A0A8H7XZL7"/>
<dbReference type="EMBL" id="JAFIQS010000005">
    <property type="protein sequence ID" value="KAG5168811.1"/>
    <property type="molecule type" value="Genomic_DNA"/>
</dbReference>
<accession>A0A8H7XZL7</accession>
<organism evidence="2">
    <name type="scientific">Psilocybe cubensis</name>
    <name type="common">Psychedelic mushroom</name>
    <name type="synonym">Stropharia cubensis</name>
    <dbReference type="NCBI Taxonomy" id="181762"/>
    <lineage>
        <taxon>Eukaryota</taxon>
        <taxon>Fungi</taxon>
        <taxon>Dikarya</taxon>
        <taxon>Basidiomycota</taxon>
        <taxon>Agaricomycotina</taxon>
        <taxon>Agaricomycetes</taxon>
        <taxon>Agaricomycetidae</taxon>
        <taxon>Agaricales</taxon>
        <taxon>Agaricineae</taxon>
        <taxon>Strophariaceae</taxon>
        <taxon>Psilocybe</taxon>
    </lineage>
</organism>
<evidence type="ECO:0000313" key="2">
    <source>
        <dbReference type="EMBL" id="KAG5168811.1"/>
    </source>
</evidence>
<reference evidence="2" key="1">
    <citation type="submission" date="2021-02" db="EMBL/GenBank/DDBJ databases">
        <title>Psilocybe cubensis genome.</title>
        <authorList>
            <person name="Mckernan K.J."/>
            <person name="Crawford S."/>
            <person name="Trippe A."/>
            <person name="Kane L.T."/>
            <person name="Mclaughlin S."/>
        </authorList>
    </citation>
    <scope>NUCLEOTIDE SEQUENCE [LARGE SCALE GENOMIC DNA]</scope>
    <source>
        <strain evidence="2">MGC-MH-2018</strain>
    </source>
</reference>
<protein>
    <submittedName>
        <fullName evidence="2">Uncharacterized protein</fullName>
    </submittedName>
</protein>
<feature type="compositionally biased region" description="Polar residues" evidence="1">
    <location>
        <begin position="182"/>
        <end position="196"/>
    </location>
</feature>
<gene>
    <name evidence="2" type="ORF">JR316_005365</name>
</gene>
<sequence>MKEKSYARLAAVKPFQVLLSAESIRQVYLNSSTQSASYSENIESLKKLLEVTIGEKDTALVELATFREREATWSRLLKEAINRNERKNNATLDLKLQIDVLQRKCEEYASRDAVAQRVVKNLQAVNASQAKKIEQLNQESDTLKNLMKDIQDENEKRKEELEDLVTAQSRVIERMKRDVEKSQTSPQSMKPNSGSRTGHKVQISRNIGQVPRGPRISGDIFPAGSSGNSGADLQTIPEFKKRDGWLMIPDEVEAQGRSWLLEHWLTTQDDALPEKGEPIQVEQV</sequence>
<feature type="region of interest" description="Disordered" evidence="1">
    <location>
        <begin position="176"/>
        <end position="233"/>
    </location>
</feature>
<comment type="caution">
    <text evidence="2">The sequence shown here is derived from an EMBL/GenBank/DDBJ whole genome shotgun (WGS) entry which is preliminary data.</text>
</comment>
<evidence type="ECO:0000256" key="1">
    <source>
        <dbReference type="SAM" id="MobiDB-lite"/>
    </source>
</evidence>